<dbReference type="InterPro" id="IPR036640">
    <property type="entry name" value="ABC1_TM_sf"/>
</dbReference>
<dbReference type="RefSeq" id="WP_007020667.1">
    <property type="nucleotide sequence ID" value="NZ_CH724125.1"/>
</dbReference>
<dbReference type="AlphaFoldDB" id="A0A7U8C6D7"/>
<dbReference type="Gene3D" id="1.20.1560.10">
    <property type="entry name" value="ABC transporter type 1, transmembrane domain"/>
    <property type="match status" value="1"/>
</dbReference>
<accession>A0A7U8C6D7</accession>
<name>A0A7U8C6D7_NEPCE</name>
<dbReference type="InterPro" id="IPR003593">
    <property type="entry name" value="AAA+_ATPase"/>
</dbReference>
<feature type="transmembrane region" description="Helical" evidence="7">
    <location>
        <begin position="281"/>
        <end position="310"/>
    </location>
</feature>
<dbReference type="EMBL" id="AAOW01000003">
    <property type="protein sequence ID" value="EAR62357.1"/>
    <property type="molecule type" value="Genomic_DNA"/>
</dbReference>
<keyword evidence="5 7" id="KW-1133">Transmembrane helix</keyword>
<evidence type="ECO:0000256" key="7">
    <source>
        <dbReference type="SAM" id="Phobius"/>
    </source>
</evidence>
<feature type="transmembrane region" description="Helical" evidence="7">
    <location>
        <begin position="135"/>
        <end position="158"/>
    </location>
</feature>
<dbReference type="OrthoDB" id="6336411at2"/>
<keyword evidence="6 7" id="KW-0472">Membrane</keyword>
<dbReference type="GO" id="GO:0034040">
    <property type="term" value="F:ATPase-coupled lipid transmembrane transporter activity"/>
    <property type="evidence" value="ECO:0007669"/>
    <property type="project" value="TreeGrafter"/>
</dbReference>
<comment type="caution">
    <text evidence="10">The sequence shown here is derived from an EMBL/GenBank/DDBJ whole genome shotgun (WGS) entry which is preliminary data.</text>
</comment>
<evidence type="ECO:0000259" key="8">
    <source>
        <dbReference type="PROSITE" id="PS50893"/>
    </source>
</evidence>
<evidence type="ECO:0000256" key="2">
    <source>
        <dbReference type="ARBA" id="ARBA00022692"/>
    </source>
</evidence>
<evidence type="ECO:0000256" key="1">
    <source>
        <dbReference type="ARBA" id="ARBA00004651"/>
    </source>
</evidence>
<dbReference type="GO" id="GO:0140359">
    <property type="term" value="F:ABC-type transporter activity"/>
    <property type="evidence" value="ECO:0007669"/>
    <property type="project" value="InterPro"/>
</dbReference>
<feature type="domain" description="ABC transporter" evidence="8">
    <location>
        <begin position="342"/>
        <end position="540"/>
    </location>
</feature>
<dbReference type="SMART" id="SM00382">
    <property type="entry name" value="AAA"/>
    <property type="match status" value="1"/>
</dbReference>
<dbReference type="GO" id="GO:0005886">
    <property type="term" value="C:plasma membrane"/>
    <property type="evidence" value="ECO:0007669"/>
    <property type="project" value="UniProtKB-SubCell"/>
</dbReference>
<feature type="domain" description="ABC transmembrane type-1" evidence="9">
    <location>
        <begin position="20"/>
        <end position="308"/>
    </location>
</feature>
<dbReference type="PROSITE" id="PS50929">
    <property type="entry name" value="ABC_TM1F"/>
    <property type="match status" value="1"/>
</dbReference>
<feature type="transmembrane region" description="Helical" evidence="7">
    <location>
        <begin position="42"/>
        <end position="63"/>
    </location>
</feature>
<evidence type="ECO:0000313" key="10">
    <source>
        <dbReference type="EMBL" id="EAR62357.1"/>
    </source>
</evidence>
<comment type="subcellular location">
    <subcellularLocation>
        <location evidence="1">Cell membrane</location>
        <topology evidence="1">Multi-pass membrane protein</topology>
    </subcellularLocation>
</comment>
<evidence type="ECO:0000256" key="6">
    <source>
        <dbReference type="ARBA" id="ARBA00023136"/>
    </source>
</evidence>
<reference evidence="10 11" key="1">
    <citation type="submission" date="2006-02" db="EMBL/GenBank/DDBJ databases">
        <authorList>
            <person name="Pinhassi J."/>
            <person name="Pedros-Alio C."/>
            <person name="Ferriera S."/>
            <person name="Johnson J."/>
            <person name="Kravitz S."/>
            <person name="Halpern A."/>
            <person name="Remington K."/>
            <person name="Beeson K."/>
            <person name="Tran B."/>
            <person name="Rogers Y.-H."/>
            <person name="Friedman R."/>
            <person name="Venter J.C."/>
        </authorList>
    </citation>
    <scope>NUCLEOTIDE SEQUENCE [LARGE SCALE GENOMIC DNA]</scope>
    <source>
        <strain evidence="10 11">MED92</strain>
    </source>
</reference>
<keyword evidence="4 10" id="KW-0067">ATP-binding</keyword>
<dbReference type="InterPro" id="IPR039421">
    <property type="entry name" value="Type_1_exporter"/>
</dbReference>
<sequence>MINLKQHYLTLLVRERRYALLGTFLAIVTTFSGIALLAVSGWFISAAAAAGLSTITAHTFNFFTPGAMVRGLSISRTAGRYGERITSHEATFRIIAQLRADLFKFVAAQKWNEQQLNRHQVSSRLLQDIHNIESIYQFAVIPALTALAVSIGYLITLILVLPQLSLMVAPILFAVCILIPWLYSQRVLEPENTQQEQQSLMWMESSTLFNGIRTLTLFRQIEPRGATLQKQSEAMDRWEAKTLNRQQQVLLLSQISLAAMAIISFWQGFIAFNAGQLEGAYIFMLLLLTLGSAEVLAGTCPALASLVLGLRALSRLEAHSSSARQIEDQRLFQNPNKQEMAVHVKQLTYVYPQADKTVLRKLNFKQQGPEWIWLKGPSGCGKSTLLQLLNGDLNPTQGRIEFDGFQPHKVQFMPQRIDILRASLRDNLCLHHPHSDEQLWTALEQVELASWAKHLPHGLDTWLGENEWQPSGGESKRIGLARILLQDPNLILLDEPTAGLDTDLSVTLLQRLADQWKDKLVICSSHECFRKMNQNRSIQL</sequence>
<evidence type="ECO:0000256" key="5">
    <source>
        <dbReference type="ARBA" id="ARBA00022989"/>
    </source>
</evidence>
<dbReference type="GO" id="GO:0005524">
    <property type="term" value="F:ATP binding"/>
    <property type="evidence" value="ECO:0007669"/>
    <property type="project" value="UniProtKB-KW"/>
</dbReference>
<dbReference type="InterPro" id="IPR003439">
    <property type="entry name" value="ABC_transporter-like_ATP-bd"/>
</dbReference>
<feature type="transmembrane region" description="Helical" evidence="7">
    <location>
        <begin position="18"/>
        <end position="36"/>
    </location>
</feature>
<proteinExistence type="predicted"/>
<feature type="transmembrane region" description="Helical" evidence="7">
    <location>
        <begin position="249"/>
        <end position="269"/>
    </location>
</feature>
<dbReference type="PROSITE" id="PS50893">
    <property type="entry name" value="ABC_TRANSPORTER_2"/>
    <property type="match status" value="1"/>
</dbReference>
<dbReference type="Pfam" id="PF00005">
    <property type="entry name" value="ABC_tran"/>
    <property type="match status" value="1"/>
</dbReference>
<gene>
    <name evidence="10" type="ORF">MED92_15008</name>
</gene>
<evidence type="ECO:0000256" key="3">
    <source>
        <dbReference type="ARBA" id="ARBA00022741"/>
    </source>
</evidence>
<organism evidence="10 11">
    <name type="scientific">Neptuniibacter caesariensis</name>
    <dbReference type="NCBI Taxonomy" id="207954"/>
    <lineage>
        <taxon>Bacteria</taxon>
        <taxon>Pseudomonadati</taxon>
        <taxon>Pseudomonadota</taxon>
        <taxon>Gammaproteobacteria</taxon>
        <taxon>Oceanospirillales</taxon>
        <taxon>Oceanospirillaceae</taxon>
        <taxon>Neptuniibacter</taxon>
    </lineage>
</organism>
<dbReference type="Pfam" id="PF00664">
    <property type="entry name" value="ABC_membrane"/>
    <property type="match status" value="1"/>
</dbReference>
<keyword evidence="11" id="KW-1185">Reference proteome</keyword>
<dbReference type="PANTHER" id="PTHR24221:SF653">
    <property type="entry name" value="TRANSPORT ATP-BINDING PROTEIN CYDC"/>
    <property type="match status" value="1"/>
</dbReference>
<keyword evidence="2 7" id="KW-0812">Transmembrane</keyword>
<keyword evidence="3" id="KW-0547">Nucleotide-binding</keyword>
<evidence type="ECO:0000256" key="4">
    <source>
        <dbReference type="ARBA" id="ARBA00022840"/>
    </source>
</evidence>
<dbReference type="Gene3D" id="3.40.50.300">
    <property type="entry name" value="P-loop containing nucleotide triphosphate hydrolases"/>
    <property type="match status" value="1"/>
</dbReference>
<dbReference type="SUPFAM" id="SSF52540">
    <property type="entry name" value="P-loop containing nucleoside triphosphate hydrolases"/>
    <property type="match status" value="1"/>
</dbReference>
<dbReference type="InterPro" id="IPR011527">
    <property type="entry name" value="ABC1_TM_dom"/>
</dbReference>
<dbReference type="SUPFAM" id="SSF90123">
    <property type="entry name" value="ABC transporter transmembrane region"/>
    <property type="match status" value="1"/>
</dbReference>
<feature type="transmembrane region" description="Helical" evidence="7">
    <location>
        <begin position="164"/>
        <end position="183"/>
    </location>
</feature>
<evidence type="ECO:0000313" key="11">
    <source>
        <dbReference type="Proteomes" id="UP000002171"/>
    </source>
</evidence>
<evidence type="ECO:0000259" key="9">
    <source>
        <dbReference type="PROSITE" id="PS50929"/>
    </source>
</evidence>
<dbReference type="Proteomes" id="UP000002171">
    <property type="component" value="Unassembled WGS sequence"/>
</dbReference>
<dbReference type="InterPro" id="IPR027417">
    <property type="entry name" value="P-loop_NTPase"/>
</dbReference>
<dbReference type="PANTHER" id="PTHR24221">
    <property type="entry name" value="ATP-BINDING CASSETTE SUB-FAMILY B"/>
    <property type="match status" value="1"/>
</dbReference>
<dbReference type="GO" id="GO:0016887">
    <property type="term" value="F:ATP hydrolysis activity"/>
    <property type="evidence" value="ECO:0007669"/>
    <property type="project" value="InterPro"/>
</dbReference>
<protein>
    <submittedName>
        <fullName evidence="10">ABC transporter ATP-binding protein</fullName>
    </submittedName>
</protein>